<protein>
    <submittedName>
        <fullName evidence="1">Ribosome hibernation-promoting factor, HPF/YfiA family</fullName>
    </submittedName>
</protein>
<dbReference type="InterPro" id="IPR003489">
    <property type="entry name" value="RHF/RaiA"/>
</dbReference>
<reference evidence="2" key="1">
    <citation type="journal article" date="2019" name="Int. J. Syst. Evol. Microbiol.">
        <title>The Global Catalogue of Microorganisms (GCM) 10K type strain sequencing project: providing services to taxonomists for standard genome sequencing and annotation.</title>
        <authorList>
            <consortium name="The Broad Institute Genomics Platform"/>
            <consortium name="The Broad Institute Genome Sequencing Center for Infectious Disease"/>
            <person name="Wu L."/>
            <person name="Ma J."/>
        </authorList>
    </citation>
    <scope>NUCLEOTIDE SEQUENCE [LARGE SCALE GENOMIC DNA]</scope>
    <source>
        <strain evidence="2">KCTC 42217</strain>
    </source>
</reference>
<dbReference type="RefSeq" id="WP_255903390.1">
    <property type="nucleotide sequence ID" value="NZ_JAFMZO010000003.1"/>
</dbReference>
<dbReference type="EMBL" id="JBHUHZ010000001">
    <property type="protein sequence ID" value="MFD2162551.1"/>
    <property type="molecule type" value="Genomic_DNA"/>
</dbReference>
<organism evidence="1 2">
    <name type="scientific">Paradesertivirga mongoliensis</name>
    <dbReference type="NCBI Taxonomy" id="2100740"/>
    <lineage>
        <taxon>Bacteria</taxon>
        <taxon>Pseudomonadati</taxon>
        <taxon>Bacteroidota</taxon>
        <taxon>Sphingobacteriia</taxon>
        <taxon>Sphingobacteriales</taxon>
        <taxon>Sphingobacteriaceae</taxon>
        <taxon>Paradesertivirga</taxon>
    </lineage>
</organism>
<dbReference type="Proteomes" id="UP001597387">
    <property type="component" value="Unassembled WGS sequence"/>
</dbReference>
<accession>A0ABW4ZL33</accession>
<gene>
    <name evidence="1" type="primary">hpf</name>
    <name evidence="1" type="ORF">ACFSJU_09105</name>
</gene>
<name>A0ABW4ZL33_9SPHI</name>
<comment type="caution">
    <text evidence="1">The sequence shown here is derived from an EMBL/GenBank/DDBJ whole genome shotgun (WGS) entry which is preliminary data.</text>
</comment>
<dbReference type="NCBIfam" id="TIGR00741">
    <property type="entry name" value="yfiA"/>
    <property type="match status" value="1"/>
</dbReference>
<keyword evidence="2" id="KW-1185">Reference proteome</keyword>
<evidence type="ECO:0000313" key="2">
    <source>
        <dbReference type="Proteomes" id="UP001597387"/>
    </source>
</evidence>
<proteinExistence type="predicted"/>
<dbReference type="CDD" id="cd00552">
    <property type="entry name" value="RaiA"/>
    <property type="match status" value="1"/>
</dbReference>
<evidence type="ECO:0000313" key="1">
    <source>
        <dbReference type="EMBL" id="MFD2162551.1"/>
    </source>
</evidence>
<dbReference type="SUPFAM" id="SSF69754">
    <property type="entry name" value="Ribosome binding protein Y (YfiA homologue)"/>
    <property type="match status" value="1"/>
</dbReference>
<dbReference type="Gene3D" id="3.30.160.100">
    <property type="entry name" value="Ribosome hibernation promotion factor-like"/>
    <property type="match status" value="1"/>
</dbReference>
<sequence length="114" mass="13274">MKISVQSIHFNADRKLLAFIQKKADKLDQFFDQIISAEVYLRLEKTEDELNKILEIKLNLPGNMLFSKQQCKSFEEAADLATESLRRQIDRYKSKLNVRLSNYKTDFVLNTASA</sequence>
<dbReference type="Pfam" id="PF02482">
    <property type="entry name" value="Ribosomal_S30AE"/>
    <property type="match status" value="1"/>
</dbReference>
<dbReference type="InterPro" id="IPR036567">
    <property type="entry name" value="RHF-like"/>
</dbReference>